<comment type="caution">
    <text evidence="3">The sequence shown here is derived from an EMBL/GenBank/DDBJ whole genome shotgun (WGS) entry which is preliminary data.</text>
</comment>
<sequence>MALLEVATRFRINTTSDRPVVNVPPTAPRFWLPCFYLHGCIALVWLVVFQGYETDPEVFLTVDEGNSSLTQTPSGIPTLFPADTSQCHTTECVWFNLWMGFRWTLWILSIETALFEGWKVRHIFQEVQQATYWGPSLGLYGLYYSKLTVALLSLVWVPNSCFGMVFFWSRGFRGRRIGIEAGFFLTYLLLVAVILVVSTKRKCAKLVVSAVEILQHRPNIASVEKEQEEEGSSGGRTNYRKMGREARKSRIASIV</sequence>
<organism evidence="3 4">
    <name type="scientific">Ramazzottius varieornatus</name>
    <name type="common">Water bear</name>
    <name type="synonym">Tardigrade</name>
    <dbReference type="NCBI Taxonomy" id="947166"/>
    <lineage>
        <taxon>Eukaryota</taxon>
        <taxon>Metazoa</taxon>
        <taxon>Ecdysozoa</taxon>
        <taxon>Tardigrada</taxon>
        <taxon>Eutardigrada</taxon>
        <taxon>Parachela</taxon>
        <taxon>Hypsibioidea</taxon>
        <taxon>Ramazzottiidae</taxon>
        <taxon>Ramazzottius</taxon>
    </lineage>
</organism>
<dbReference type="EMBL" id="BDGG01000002">
    <property type="protein sequence ID" value="GAU92640.1"/>
    <property type="molecule type" value="Genomic_DNA"/>
</dbReference>
<gene>
    <name evidence="3" type="primary">RvY_04693-1</name>
    <name evidence="3" type="synonym">RvY_04693.1</name>
    <name evidence="3" type="ORF">RvY_04693</name>
</gene>
<evidence type="ECO:0008006" key="5">
    <source>
        <dbReference type="Google" id="ProtNLM"/>
    </source>
</evidence>
<feature type="transmembrane region" description="Helical" evidence="2">
    <location>
        <begin position="181"/>
        <end position="199"/>
    </location>
</feature>
<dbReference type="Proteomes" id="UP000186922">
    <property type="component" value="Unassembled WGS sequence"/>
</dbReference>
<evidence type="ECO:0000313" key="4">
    <source>
        <dbReference type="Proteomes" id="UP000186922"/>
    </source>
</evidence>
<reference evidence="3 4" key="1">
    <citation type="journal article" date="2016" name="Nat. Commun.">
        <title>Extremotolerant tardigrade genome and improved radiotolerance of human cultured cells by tardigrade-unique protein.</title>
        <authorList>
            <person name="Hashimoto T."/>
            <person name="Horikawa D.D."/>
            <person name="Saito Y."/>
            <person name="Kuwahara H."/>
            <person name="Kozuka-Hata H."/>
            <person name="Shin-I T."/>
            <person name="Minakuchi Y."/>
            <person name="Ohishi K."/>
            <person name="Motoyama A."/>
            <person name="Aizu T."/>
            <person name="Enomoto A."/>
            <person name="Kondo K."/>
            <person name="Tanaka S."/>
            <person name="Hara Y."/>
            <person name="Koshikawa S."/>
            <person name="Sagara H."/>
            <person name="Miura T."/>
            <person name="Yokobori S."/>
            <person name="Miyagawa K."/>
            <person name="Suzuki Y."/>
            <person name="Kubo T."/>
            <person name="Oyama M."/>
            <person name="Kohara Y."/>
            <person name="Fujiyama A."/>
            <person name="Arakawa K."/>
            <person name="Katayama T."/>
            <person name="Toyoda A."/>
            <person name="Kunieda T."/>
        </authorList>
    </citation>
    <scope>NUCLEOTIDE SEQUENCE [LARGE SCALE GENOMIC DNA]</scope>
    <source>
        <strain evidence="3 4">YOKOZUNA-1</strain>
    </source>
</reference>
<name>A0A1D1UVT3_RAMVA</name>
<keyword evidence="4" id="KW-1185">Reference proteome</keyword>
<keyword evidence="2" id="KW-0812">Transmembrane</keyword>
<accession>A0A1D1UVT3</accession>
<evidence type="ECO:0000256" key="1">
    <source>
        <dbReference type="SAM" id="MobiDB-lite"/>
    </source>
</evidence>
<feature type="region of interest" description="Disordered" evidence="1">
    <location>
        <begin position="224"/>
        <end position="255"/>
    </location>
</feature>
<evidence type="ECO:0000256" key="2">
    <source>
        <dbReference type="SAM" id="Phobius"/>
    </source>
</evidence>
<protein>
    <recommendedName>
        <fullName evidence="5">Transmembrane protein</fullName>
    </recommendedName>
</protein>
<keyword evidence="2" id="KW-0472">Membrane</keyword>
<keyword evidence="2" id="KW-1133">Transmembrane helix</keyword>
<proteinExistence type="predicted"/>
<feature type="transmembrane region" description="Helical" evidence="2">
    <location>
        <begin position="147"/>
        <end position="169"/>
    </location>
</feature>
<evidence type="ECO:0000313" key="3">
    <source>
        <dbReference type="EMBL" id="GAU92640.1"/>
    </source>
</evidence>
<dbReference type="AlphaFoldDB" id="A0A1D1UVT3"/>
<feature type="transmembrane region" description="Helical" evidence="2">
    <location>
        <begin position="30"/>
        <end position="49"/>
    </location>
</feature>